<keyword evidence="3" id="KW-1185">Reference proteome</keyword>
<accession>A0A7J7EJ51</accession>
<protein>
    <submittedName>
        <fullName evidence="2">Uncharacterized protein</fullName>
    </submittedName>
</protein>
<dbReference type="Proteomes" id="UP000551758">
    <property type="component" value="Unassembled WGS sequence"/>
</dbReference>
<dbReference type="PANTHER" id="PTHR22146:SF8">
    <property type="entry name" value="PROTEIN FAM166B"/>
    <property type="match status" value="1"/>
</dbReference>
<feature type="region of interest" description="Disordered" evidence="1">
    <location>
        <begin position="127"/>
        <end position="151"/>
    </location>
</feature>
<gene>
    <name evidence="2" type="ORF">HPG69_011530</name>
</gene>
<proteinExistence type="predicted"/>
<evidence type="ECO:0000256" key="1">
    <source>
        <dbReference type="SAM" id="MobiDB-lite"/>
    </source>
</evidence>
<comment type="caution">
    <text evidence="2">The sequence shown here is derived from an EMBL/GenBank/DDBJ whole genome shotgun (WGS) entry which is preliminary data.</text>
</comment>
<reference evidence="2 3" key="1">
    <citation type="journal article" date="2020" name="Mol. Biol. Evol.">
        <title>Interspecific Gene Flow and the Evolution of Specialization in Black and White Rhinoceros.</title>
        <authorList>
            <person name="Moodley Y."/>
            <person name="Westbury M.V."/>
            <person name="Russo I.M."/>
            <person name="Gopalakrishnan S."/>
            <person name="Rakotoarivelo A."/>
            <person name="Olsen R.A."/>
            <person name="Prost S."/>
            <person name="Tunstall T."/>
            <person name="Ryder O.A."/>
            <person name="Dalen L."/>
            <person name="Bruford M.W."/>
        </authorList>
    </citation>
    <scope>NUCLEOTIDE SEQUENCE [LARGE SCALE GENOMIC DNA]</scope>
    <source>
        <strain evidence="2">SBR-YM</strain>
        <tissue evidence="2">Skin</tissue>
    </source>
</reference>
<evidence type="ECO:0000313" key="2">
    <source>
        <dbReference type="EMBL" id="KAF5915717.1"/>
    </source>
</evidence>
<organism evidence="2 3">
    <name type="scientific">Diceros bicornis minor</name>
    <name type="common">South-central black rhinoceros</name>
    <dbReference type="NCBI Taxonomy" id="77932"/>
    <lineage>
        <taxon>Eukaryota</taxon>
        <taxon>Metazoa</taxon>
        <taxon>Chordata</taxon>
        <taxon>Craniata</taxon>
        <taxon>Vertebrata</taxon>
        <taxon>Euteleostomi</taxon>
        <taxon>Mammalia</taxon>
        <taxon>Eutheria</taxon>
        <taxon>Laurasiatheria</taxon>
        <taxon>Perissodactyla</taxon>
        <taxon>Rhinocerotidae</taxon>
        <taxon>Diceros</taxon>
    </lineage>
</organism>
<evidence type="ECO:0000313" key="3">
    <source>
        <dbReference type="Proteomes" id="UP000551758"/>
    </source>
</evidence>
<sequence length="151" mass="16789">MTKGVGRRPGGLHSVSPPPGFTGYVPRARFLFGSSFPVLTNQALQEFGQMYSWGRPQKDPKHLPPLSRTYSQNLSLLPNYGDHVPGKDSPRGRLWGLEYCVEVVWGDGTNRYGGTSDHVVQLYHREEKETEVVHPGESGPDFGGSRQHAEK</sequence>
<name>A0A7J7EJ51_DICBM</name>
<dbReference type="EMBL" id="JACDTQ010002758">
    <property type="protein sequence ID" value="KAF5915717.1"/>
    <property type="molecule type" value="Genomic_DNA"/>
</dbReference>
<dbReference type="AlphaFoldDB" id="A0A7J7EJ51"/>
<dbReference type="PANTHER" id="PTHR22146">
    <property type="entry name" value="CAT EYE SYNDROME CRITICAL REGION PROTEIN 6"/>
    <property type="match status" value="1"/>
</dbReference>